<dbReference type="GO" id="GO:0005789">
    <property type="term" value="C:endoplasmic reticulum membrane"/>
    <property type="evidence" value="ECO:0007669"/>
    <property type="project" value="UniProtKB-SubCell"/>
</dbReference>
<keyword evidence="8 11" id="KW-0472">Membrane</keyword>
<dbReference type="Pfam" id="PF04163">
    <property type="entry name" value="Tht1"/>
    <property type="match status" value="1"/>
</dbReference>
<comment type="similarity">
    <text evidence="2 11">Belongs to the KAR5 family.</text>
</comment>
<dbReference type="HOGENOM" id="CLU_033545_1_0_1"/>
<feature type="transmembrane region" description="Helical" evidence="11">
    <location>
        <begin position="387"/>
        <end position="407"/>
    </location>
</feature>
<evidence type="ECO:0000256" key="10">
    <source>
        <dbReference type="ARBA" id="ARBA00023242"/>
    </source>
</evidence>
<dbReference type="GO" id="GO:0048288">
    <property type="term" value="P:nuclear membrane fusion involved in karyogamy"/>
    <property type="evidence" value="ECO:0007669"/>
    <property type="project" value="UniProtKB-UniRule"/>
</dbReference>
<dbReference type="VEuPathDB" id="FungiDB:MCYG_05003"/>
<keyword evidence="13" id="KW-1185">Reference proteome</keyword>
<feature type="transmembrane region" description="Helical" evidence="11">
    <location>
        <begin position="427"/>
        <end position="448"/>
    </location>
</feature>
<dbReference type="PANTHER" id="PTHR28012:SF1">
    <property type="entry name" value="NUCLEAR FUSION PROTEIN KAR5"/>
    <property type="match status" value="1"/>
</dbReference>
<evidence type="ECO:0000256" key="11">
    <source>
        <dbReference type="RuleBase" id="RU368082"/>
    </source>
</evidence>
<evidence type="ECO:0000256" key="1">
    <source>
        <dbReference type="ARBA" id="ARBA00003389"/>
    </source>
</evidence>
<dbReference type="RefSeq" id="XP_002847266.1">
    <property type="nucleotide sequence ID" value="XM_002847220.1"/>
</dbReference>
<evidence type="ECO:0000256" key="7">
    <source>
        <dbReference type="ARBA" id="ARBA00022989"/>
    </source>
</evidence>
<comment type="function">
    <text evidence="1 11">Required for nuclear membrane fusion during karyogamy.</text>
</comment>
<evidence type="ECO:0000313" key="13">
    <source>
        <dbReference type="Proteomes" id="UP000002035"/>
    </source>
</evidence>
<accession>C5FQN1</accession>
<name>C5FQN1_ARTOC</name>
<dbReference type="eggNOG" id="ENOG502QVCQ">
    <property type="taxonomic scope" value="Eukaryota"/>
</dbReference>
<feature type="transmembrane region" description="Helical" evidence="11">
    <location>
        <begin position="359"/>
        <end position="380"/>
    </location>
</feature>
<dbReference type="GO" id="GO:0000742">
    <property type="term" value="P:karyogamy involved in conjugation with cellular fusion"/>
    <property type="evidence" value="ECO:0007669"/>
    <property type="project" value="UniProtKB-UniRule"/>
</dbReference>
<keyword evidence="5 11" id="KW-0732">Signal</keyword>
<protein>
    <recommendedName>
        <fullName evidence="14">Nuclear membrane fusion protein Kar5</fullName>
    </recommendedName>
</protein>
<dbReference type="OMA" id="WPYIVCP"/>
<keyword evidence="4 11" id="KW-0812">Transmembrane</keyword>
<proteinExistence type="inferred from homology"/>
<evidence type="ECO:0008006" key="14">
    <source>
        <dbReference type="Google" id="ProtNLM"/>
    </source>
</evidence>
<dbReference type="PANTHER" id="PTHR28012">
    <property type="entry name" value="NUCLEAR FUSION PROTEIN KAR5"/>
    <property type="match status" value="1"/>
</dbReference>
<evidence type="ECO:0000256" key="6">
    <source>
        <dbReference type="ARBA" id="ARBA00022824"/>
    </source>
</evidence>
<evidence type="ECO:0000256" key="5">
    <source>
        <dbReference type="ARBA" id="ARBA00022729"/>
    </source>
</evidence>
<keyword evidence="7 11" id="KW-1133">Transmembrane helix</keyword>
<dbReference type="Proteomes" id="UP000002035">
    <property type="component" value="Unassembled WGS sequence"/>
</dbReference>
<reference evidence="13" key="1">
    <citation type="journal article" date="2012" name="MBio">
        <title>Comparative genome analysis of Trichophyton rubrum and related dermatophytes reveals candidate genes involved in infection.</title>
        <authorList>
            <person name="Martinez D.A."/>
            <person name="Oliver B.G."/>
            <person name="Graeser Y."/>
            <person name="Goldberg J.M."/>
            <person name="Li W."/>
            <person name="Martinez-Rossi N.M."/>
            <person name="Monod M."/>
            <person name="Shelest E."/>
            <person name="Barton R.C."/>
            <person name="Birch E."/>
            <person name="Brakhage A.A."/>
            <person name="Chen Z."/>
            <person name="Gurr S.J."/>
            <person name="Heiman D."/>
            <person name="Heitman J."/>
            <person name="Kosti I."/>
            <person name="Rossi A."/>
            <person name="Saif S."/>
            <person name="Samalova M."/>
            <person name="Saunders C.W."/>
            <person name="Shea T."/>
            <person name="Summerbell R.C."/>
            <person name="Xu J."/>
            <person name="Young S."/>
            <person name="Zeng Q."/>
            <person name="Birren B.W."/>
            <person name="Cuomo C.A."/>
            <person name="White T.C."/>
        </authorList>
    </citation>
    <scope>NUCLEOTIDE SEQUENCE [LARGE SCALE GENOMIC DNA]</scope>
    <source>
        <strain evidence="13">ATCC MYA-4605 / CBS 113480</strain>
    </source>
</reference>
<sequence>MLSQTWTMSNPYMQLGAAIPDKCSTIFPAGDNWKSKYKERTQDPQNTDEEMIQEPLLASCLRSLESKPQWWTSYSNSRQNAALMCHAVRFDIEKEELLNHHKRLTKVTSGLNGHLNRSLENAYTQAKQQHAFIQAIDGLRLKLLRDLRRDSASIHSRFTQLMTSATDMFQDANRELQGFVKPALTETAALSKQIQFSILSAREVKRVLNEVLIKGAKRNSDLIAAEQTALQTNAHLITDIHHSLEEAKKARIRFIAEDLNQLHVSMHSLSELVSNVTQRHTFLDDRVKHFNAVFSNFEQKASILQDMMIAQIMNQTRLQQSFHEDLRATQTLLQNITNAAIYLQATIGDAQSAFNTFSLWRGPLVSIVWWSWCAMISCIYAIFKMKLIVYVIFICVCAVVLLTSRAFGWLQAVEMPSPSILREATHADITCFALGFLFSAAAVTVMAIKEFPIKGKTAVNSNPDMIGLP</sequence>
<evidence type="ECO:0000256" key="3">
    <source>
        <dbReference type="ARBA" id="ARBA00022459"/>
    </source>
</evidence>
<evidence type="ECO:0000313" key="12">
    <source>
        <dbReference type="EMBL" id="EEQ32184.1"/>
    </source>
</evidence>
<organism evidence="12 13">
    <name type="scientific">Arthroderma otae (strain ATCC MYA-4605 / CBS 113480)</name>
    <name type="common">Microsporum canis</name>
    <dbReference type="NCBI Taxonomy" id="554155"/>
    <lineage>
        <taxon>Eukaryota</taxon>
        <taxon>Fungi</taxon>
        <taxon>Dikarya</taxon>
        <taxon>Ascomycota</taxon>
        <taxon>Pezizomycotina</taxon>
        <taxon>Eurotiomycetes</taxon>
        <taxon>Eurotiomycetidae</taxon>
        <taxon>Onygenales</taxon>
        <taxon>Arthrodermataceae</taxon>
        <taxon>Microsporum</taxon>
    </lineage>
</organism>
<gene>
    <name evidence="12" type="ORF">MCYG_05003</name>
</gene>
<dbReference type="GeneID" id="9223872"/>
<keyword evidence="10 11" id="KW-0539">Nucleus</keyword>
<dbReference type="OrthoDB" id="5311848at2759"/>
<evidence type="ECO:0000256" key="2">
    <source>
        <dbReference type="ARBA" id="ARBA00010473"/>
    </source>
</evidence>
<evidence type="ECO:0000256" key="9">
    <source>
        <dbReference type="ARBA" id="ARBA00023180"/>
    </source>
</evidence>
<comment type="subcellular location">
    <subcellularLocation>
        <location evidence="11">Endoplasmic reticulum membrane</location>
    </subcellularLocation>
    <subcellularLocation>
        <location evidence="11">Nucleus membrane</location>
    </subcellularLocation>
</comment>
<evidence type="ECO:0000256" key="4">
    <source>
        <dbReference type="ARBA" id="ARBA00022692"/>
    </source>
</evidence>
<dbReference type="AlphaFoldDB" id="C5FQN1"/>
<dbReference type="InterPro" id="IPR007292">
    <property type="entry name" value="Nuclear_fusion_Kar5"/>
</dbReference>
<dbReference type="GO" id="GO:0031965">
    <property type="term" value="C:nuclear membrane"/>
    <property type="evidence" value="ECO:0007669"/>
    <property type="project" value="UniProtKB-SubCell"/>
</dbReference>
<keyword evidence="3 11" id="KW-0415">Karyogamy</keyword>
<evidence type="ECO:0000256" key="8">
    <source>
        <dbReference type="ARBA" id="ARBA00023136"/>
    </source>
</evidence>
<keyword evidence="9" id="KW-0325">Glycoprotein</keyword>
<dbReference type="EMBL" id="DS995704">
    <property type="protein sequence ID" value="EEQ32184.1"/>
    <property type="molecule type" value="Genomic_DNA"/>
</dbReference>
<keyword evidence="6 11" id="KW-0256">Endoplasmic reticulum</keyword>